<organism evidence="1">
    <name type="scientific">Lotharella globosa</name>
    <dbReference type="NCBI Taxonomy" id="91324"/>
    <lineage>
        <taxon>Eukaryota</taxon>
        <taxon>Sar</taxon>
        <taxon>Rhizaria</taxon>
        <taxon>Cercozoa</taxon>
        <taxon>Chlorarachniophyceae</taxon>
        <taxon>Lotharella</taxon>
    </lineage>
</organism>
<name>A0A7S3ZA45_9EUKA</name>
<dbReference type="AlphaFoldDB" id="A0A7S3ZA45"/>
<dbReference type="EMBL" id="HBIV01040386">
    <property type="protein sequence ID" value="CAE0676850.1"/>
    <property type="molecule type" value="Transcribed_RNA"/>
</dbReference>
<evidence type="ECO:0008006" key="2">
    <source>
        <dbReference type="Google" id="ProtNLM"/>
    </source>
</evidence>
<gene>
    <name evidence="1" type="ORF">LGLO00237_LOCUS28629</name>
</gene>
<protein>
    <recommendedName>
        <fullName evidence="2">Anaphase-promoting complex subunit 4 WD40 domain-containing protein</fullName>
    </recommendedName>
</protein>
<proteinExistence type="predicted"/>
<evidence type="ECO:0000313" key="1">
    <source>
        <dbReference type="EMBL" id="CAE0676850.1"/>
    </source>
</evidence>
<sequence length="313" mass="34923">MGESVKDARVTTDSVLVAHQKGVARFDLDQAQNEPAFEYRIAEDGPSEITTVHQFIDRNYFLIGFRYDDDEVTSESKTRPAMEIRQYGKSEAKTFTKTFTGISHGKSVVASMDDRYIVSGMEDVKKVYLWNNLGHLKHIMDVPSPLTCVTLINKIKDWEIVAGCLDGTVLKICHLFKSWRKSILLEGNGQPIECMHSCRGSSQVAVASSNGIRIFDGKHGKETFRCERHKNARRICLNPVTTSLVAIADVHGSVFVVDYQKDVSLIVHDAPRGKSGGTEKAVHVSWHPDDGTLWVVFADGCIKEYVMPTDTLS</sequence>
<reference evidence="1" key="1">
    <citation type="submission" date="2021-01" db="EMBL/GenBank/DDBJ databases">
        <authorList>
            <person name="Corre E."/>
            <person name="Pelletier E."/>
            <person name="Niang G."/>
            <person name="Scheremetjew M."/>
            <person name="Finn R."/>
            <person name="Kale V."/>
            <person name="Holt S."/>
            <person name="Cochrane G."/>
            <person name="Meng A."/>
            <person name="Brown T."/>
            <person name="Cohen L."/>
        </authorList>
    </citation>
    <scope>NUCLEOTIDE SEQUENCE</scope>
    <source>
        <strain evidence="1">CCCM811</strain>
    </source>
</reference>
<accession>A0A7S3ZA45</accession>
<dbReference type="Gene3D" id="2.130.10.10">
    <property type="entry name" value="YVTN repeat-like/Quinoprotein amine dehydrogenase"/>
    <property type="match status" value="1"/>
</dbReference>
<dbReference type="InterPro" id="IPR015943">
    <property type="entry name" value="WD40/YVTN_repeat-like_dom_sf"/>
</dbReference>
<dbReference type="SUPFAM" id="SSF50978">
    <property type="entry name" value="WD40 repeat-like"/>
    <property type="match status" value="1"/>
</dbReference>
<dbReference type="InterPro" id="IPR036322">
    <property type="entry name" value="WD40_repeat_dom_sf"/>
</dbReference>